<accession>A0A2V2YYQ9</accession>
<dbReference type="NCBIfam" id="TIGR02889">
    <property type="entry name" value="spore_YpeB"/>
    <property type="match status" value="1"/>
</dbReference>
<gene>
    <name evidence="3" type="ORF">DFQ01_104134</name>
</gene>
<dbReference type="Proteomes" id="UP000246635">
    <property type="component" value="Unassembled WGS sequence"/>
</dbReference>
<keyword evidence="4" id="KW-1185">Reference proteome</keyword>
<feature type="domain" description="Sporulation protein YpeB N-terminal" evidence="2">
    <location>
        <begin position="30"/>
        <end position="167"/>
    </location>
</feature>
<dbReference type="GO" id="GO:0009847">
    <property type="term" value="P:spore germination"/>
    <property type="evidence" value="ECO:0007669"/>
    <property type="project" value="InterPro"/>
</dbReference>
<reference evidence="3 4" key="1">
    <citation type="submission" date="2018-05" db="EMBL/GenBank/DDBJ databases">
        <title>Genomic Encyclopedia of Type Strains, Phase III (KMG-III): the genomes of soil and plant-associated and newly described type strains.</title>
        <authorList>
            <person name="Whitman W."/>
        </authorList>
    </citation>
    <scope>NUCLEOTIDE SEQUENCE [LARGE SCALE GENOMIC DNA]</scope>
    <source>
        <strain evidence="3 4">CECT 5696</strain>
    </source>
</reference>
<dbReference type="AlphaFoldDB" id="A0A2V2YYQ9"/>
<comment type="caution">
    <text evidence="3">The sequence shown here is derived from an EMBL/GenBank/DDBJ whole genome shotgun (WGS) entry which is preliminary data.</text>
</comment>
<name>A0A2V2YYQ9_9BACL</name>
<protein>
    <submittedName>
        <fullName evidence="3">Spore germination protein</fullName>
    </submittedName>
</protein>
<sequence>MYKRLSAIMFPLVTLLCLGSIYWGYQEHQEKNSILIKAENQYQRAFHDLSYHVQQVHKQLGNTLAVNAKSQAYHRKGLINVWRLTSQAQNEVNQLPLTLLPFNTTEEFLSRISNFAYKTAVRDLSKNPLTDDEFKTLKALYQRSDEISNNLQSMQEKVLSNHLRWMDVEVALASEKSVNDNTIIDGFKTVDKKVGEYPELNWGPSVASMYQKRTVKMLGGNLVTPEEIKKKAADFLGLDSSADIRVVENGQGTEYASFSATVGGGESTGKGKKANGDKIELDFTQKGGLLIWYMNPRDIANKTIDLKQARQKADEFLNKRGYKGMKPASYDEVGNEGVFTFVAVQDGVLIYPEKITVKVALDNGEVVALQASDYVYEHHARKLPKAKITKDAARKALNPDMKVRSQSLALILNEMNEETLCYEFTGMINKEGYKIYINAETGVEESIEEMPELK</sequence>
<dbReference type="InterPro" id="IPR048402">
    <property type="entry name" value="YpeB_N"/>
</dbReference>
<organism evidence="3 4">
    <name type="scientific">Paenibacillus cellulosilyticus</name>
    <dbReference type="NCBI Taxonomy" id="375489"/>
    <lineage>
        <taxon>Bacteria</taxon>
        <taxon>Bacillati</taxon>
        <taxon>Bacillota</taxon>
        <taxon>Bacilli</taxon>
        <taxon>Bacillales</taxon>
        <taxon>Paenibacillaceae</taxon>
        <taxon>Paenibacillus</taxon>
    </lineage>
</organism>
<dbReference type="Pfam" id="PF20769">
    <property type="entry name" value="YPEB_N"/>
    <property type="match status" value="1"/>
</dbReference>
<dbReference type="EMBL" id="QGTQ01000004">
    <property type="protein sequence ID" value="PWW05574.1"/>
    <property type="molecule type" value="Genomic_DNA"/>
</dbReference>
<feature type="domain" description="Sporulation protein YpeB PepSY1 and PepSY2" evidence="1">
    <location>
        <begin position="185"/>
        <end position="384"/>
    </location>
</feature>
<evidence type="ECO:0000313" key="4">
    <source>
        <dbReference type="Proteomes" id="UP000246635"/>
    </source>
</evidence>
<dbReference type="Pfam" id="PF14620">
    <property type="entry name" value="YPEB_PepSY1-2"/>
    <property type="match status" value="1"/>
</dbReference>
<dbReference type="OrthoDB" id="2372097at2"/>
<evidence type="ECO:0000313" key="3">
    <source>
        <dbReference type="EMBL" id="PWW05574.1"/>
    </source>
</evidence>
<dbReference type="RefSeq" id="WP_110043413.1">
    <property type="nucleotide sequence ID" value="NZ_CP054612.1"/>
</dbReference>
<evidence type="ECO:0000259" key="2">
    <source>
        <dbReference type="Pfam" id="PF20769"/>
    </source>
</evidence>
<proteinExistence type="predicted"/>
<dbReference type="InterPro" id="IPR014239">
    <property type="entry name" value="YpeB_PepSY1-2"/>
</dbReference>
<evidence type="ECO:0000259" key="1">
    <source>
        <dbReference type="Pfam" id="PF14620"/>
    </source>
</evidence>